<dbReference type="PANTHER" id="PTHR41299:SF1">
    <property type="entry name" value="THIAMINE PYROPHOSPHOKINASE"/>
    <property type="match status" value="1"/>
</dbReference>
<accession>A0ABV1F853</accession>
<proteinExistence type="predicted"/>
<keyword evidence="8" id="KW-1185">Reference proteome</keyword>
<organism evidence="7 8">
    <name type="scientific">Ruminococcoides intestinale</name>
    <dbReference type="NCBI Taxonomy" id="3133162"/>
    <lineage>
        <taxon>Bacteria</taxon>
        <taxon>Bacillati</taxon>
        <taxon>Bacillota</taxon>
        <taxon>Clostridia</taxon>
        <taxon>Eubacteriales</taxon>
        <taxon>Oscillospiraceae</taxon>
        <taxon>Ruminococcoides</taxon>
    </lineage>
</organism>
<dbReference type="Pfam" id="PF04265">
    <property type="entry name" value="TPK_B1_binding"/>
    <property type="match status" value="1"/>
</dbReference>
<evidence type="ECO:0000259" key="6">
    <source>
        <dbReference type="SMART" id="SM00983"/>
    </source>
</evidence>
<protein>
    <recommendedName>
        <fullName evidence="5">Thiamine diphosphokinase</fullName>
        <ecNumber evidence="5">2.7.6.2</ecNumber>
    </recommendedName>
</protein>
<sequence>MADKGVIMRCVIIAGSPDTNSDFLSEVIKPDDYVICADRGCKFAKQAGITPNLVVGDFDSEPDVLFPNCEMVRLIPEKDDTDTMHSVDLALEKRFDEIAILGALGGRFDHSFANVAVLSYIHEHGSKGVLLSEKEKIEFLPVGHYEYKYFKGKTFSLFPFGCPSVCVSYSGTKYPLEKYCVSSSVTLGVSNVFTSDMTTIDIYDGNAILIINLIDC</sequence>
<dbReference type="RefSeq" id="WP_367285974.1">
    <property type="nucleotide sequence ID" value="NZ_JBBMEZ010000008.1"/>
</dbReference>
<dbReference type="EMBL" id="JBBMEZ010000008">
    <property type="protein sequence ID" value="MEQ2469555.1"/>
    <property type="molecule type" value="Genomic_DNA"/>
</dbReference>
<dbReference type="GO" id="GO:0004788">
    <property type="term" value="F:thiamine diphosphokinase activity"/>
    <property type="evidence" value="ECO:0007669"/>
    <property type="project" value="UniProtKB-EC"/>
</dbReference>
<feature type="domain" description="Thiamin pyrophosphokinase thiamin-binding" evidence="6">
    <location>
        <begin position="143"/>
        <end position="208"/>
    </location>
</feature>
<evidence type="ECO:0000256" key="1">
    <source>
        <dbReference type="ARBA" id="ARBA00022679"/>
    </source>
</evidence>
<keyword evidence="2" id="KW-0547">Nucleotide-binding</keyword>
<evidence type="ECO:0000256" key="5">
    <source>
        <dbReference type="NCBIfam" id="TIGR01378"/>
    </source>
</evidence>
<dbReference type="CDD" id="cd07995">
    <property type="entry name" value="TPK"/>
    <property type="match status" value="1"/>
</dbReference>
<evidence type="ECO:0000256" key="4">
    <source>
        <dbReference type="ARBA" id="ARBA00022840"/>
    </source>
</evidence>
<keyword evidence="1 7" id="KW-0808">Transferase</keyword>
<dbReference type="SUPFAM" id="SSF63999">
    <property type="entry name" value="Thiamin pyrophosphokinase, catalytic domain"/>
    <property type="match status" value="1"/>
</dbReference>
<evidence type="ECO:0000313" key="7">
    <source>
        <dbReference type="EMBL" id="MEQ2469555.1"/>
    </source>
</evidence>
<dbReference type="InterPro" id="IPR006282">
    <property type="entry name" value="Thi_PPkinase"/>
</dbReference>
<dbReference type="EC" id="2.7.6.2" evidence="5"/>
<dbReference type="InterPro" id="IPR053149">
    <property type="entry name" value="TPK"/>
</dbReference>
<keyword evidence="3" id="KW-0418">Kinase</keyword>
<dbReference type="InterPro" id="IPR007373">
    <property type="entry name" value="Thiamin_PyroPKinase_B1-bd"/>
</dbReference>
<dbReference type="SMART" id="SM00983">
    <property type="entry name" value="TPK_B1_binding"/>
    <property type="match status" value="1"/>
</dbReference>
<gene>
    <name evidence="7" type="ORF">WMO39_04280</name>
</gene>
<comment type="caution">
    <text evidence="7">The sequence shown here is derived from an EMBL/GenBank/DDBJ whole genome shotgun (WGS) entry which is preliminary data.</text>
</comment>
<keyword evidence="4" id="KW-0067">ATP-binding</keyword>
<evidence type="ECO:0000313" key="8">
    <source>
        <dbReference type="Proteomes" id="UP001490816"/>
    </source>
</evidence>
<evidence type="ECO:0000256" key="3">
    <source>
        <dbReference type="ARBA" id="ARBA00022777"/>
    </source>
</evidence>
<dbReference type="InterPro" id="IPR036759">
    <property type="entry name" value="TPK_catalytic_sf"/>
</dbReference>
<dbReference type="PANTHER" id="PTHR41299">
    <property type="entry name" value="THIAMINE PYROPHOSPHOKINASE"/>
    <property type="match status" value="1"/>
</dbReference>
<dbReference type="SUPFAM" id="SSF63862">
    <property type="entry name" value="Thiamin pyrophosphokinase, substrate-binding domain"/>
    <property type="match status" value="1"/>
</dbReference>
<dbReference type="InterPro" id="IPR007371">
    <property type="entry name" value="TPK_catalytic"/>
</dbReference>
<dbReference type="NCBIfam" id="TIGR01378">
    <property type="entry name" value="thi_PPkinase"/>
    <property type="match status" value="1"/>
</dbReference>
<name>A0ABV1F853_9FIRM</name>
<dbReference type="InterPro" id="IPR036371">
    <property type="entry name" value="TPK_B1-bd_sf"/>
</dbReference>
<reference evidence="7 8" key="1">
    <citation type="submission" date="2024-03" db="EMBL/GenBank/DDBJ databases">
        <title>Human intestinal bacterial collection.</title>
        <authorList>
            <person name="Pauvert C."/>
            <person name="Hitch T.C.A."/>
            <person name="Clavel T."/>
        </authorList>
    </citation>
    <scope>NUCLEOTIDE SEQUENCE [LARGE SCALE GENOMIC DNA]</scope>
    <source>
        <strain evidence="7 8">CLA-JM-H38</strain>
    </source>
</reference>
<evidence type="ECO:0000256" key="2">
    <source>
        <dbReference type="ARBA" id="ARBA00022741"/>
    </source>
</evidence>
<dbReference type="Pfam" id="PF04263">
    <property type="entry name" value="TPK_catalytic"/>
    <property type="match status" value="1"/>
</dbReference>
<dbReference type="Gene3D" id="3.40.50.10240">
    <property type="entry name" value="Thiamin pyrophosphokinase, catalytic domain"/>
    <property type="match status" value="1"/>
</dbReference>
<dbReference type="Proteomes" id="UP001490816">
    <property type="component" value="Unassembled WGS sequence"/>
</dbReference>